<gene>
    <name evidence="6" type="ORF">L3081_13365</name>
</gene>
<dbReference type="SUPFAM" id="SSF46689">
    <property type="entry name" value="Homeodomain-like"/>
    <property type="match status" value="1"/>
</dbReference>
<accession>A0ABS9X1Q8</accession>
<feature type="domain" description="HTH tetR-type" evidence="5">
    <location>
        <begin position="6"/>
        <end position="66"/>
    </location>
</feature>
<evidence type="ECO:0000313" key="6">
    <source>
        <dbReference type="EMBL" id="MCI2284189.1"/>
    </source>
</evidence>
<evidence type="ECO:0000256" key="3">
    <source>
        <dbReference type="ARBA" id="ARBA00023163"/>
    </source>
</evidence>
<keyword evidence="7" id="KW-1185">Reference proteome</keyword>
<keyword evidence="2 4" id="KW-0238">DNA-binding</keyword>
<dbReference type="PRINTS" id="PR00455">
    <property type="entry name" value="HTHTETR"/>
</dbReference>
<reference evidence="6" key="1">
    <citation type="submission" date="2022-01" db="EMBL/GenBank/DDBJ databases">
        <title>Colwellia maritima, isolated from seawater.</title>
        <authorList>
            <person name="Kristyanto S."/>
            <person name="Jung J."/>
            <person name="Jeon C.O."/>
        </authorList>
    </citation>
    <scope>NUCLEOTIDE SEQUENCE</scope>
    <source>
        <strain evidence="6">MSW7</strain>
    </source>
</reference>
<keyword evidence="3" id="KW-0804">Transcription</keyword>
<dbReference type="Gene3D" id="1.10.10.60">
    <property type="entry name" value="Homeodomain-like"/>
    <property type="match status" value="1"/>
</dbReference>
<dbReference type="Proteomes" id="UP001139646">
    <property type="component" value="Unassembled WGS sequence"/>
</dbReference>
<dbReference type="InterPro" id="IPR001647">
    <property type="entry name" value="HTH_TetR"/>
</dbReference>
<evidence type="ECO:0000256" key="1">
    <source>
        <dbReference type="ARBA" id="ARBA00023015"/>
    </source>
</evidence>
<keyword evidence="1" id="KW-0805">Transcription regulation</keyword>
<feature type="DNA-binding region" description="H-T-H motif" evidence="4">
    <location>
        <begin position="29"/>
        <end position="48"/>
    </location>
</feature>
<dbReference type="InterPro" id="IPR009057">
    <property type="entry name" value="Homeodomain-like_sf"/>
</dbReference>
<dbReference type="PROSITE" id="PS50977">
    <property type="entry name" value="HTH_TETR_2"/>
    <property type="match status" value="1"/>
</dbReference>
<dbReference type="RefSeq" id="WP_242286642.1">
    <property type="nucleotide sequence ID" value="NZ_JAKKSL010000002.1"/>
</dbReference>
<dbReference type="Pfam" id="PF00440">
    <property type="entry name" value="TetR_N"/>
    <property type="match status" value="1"/>
</dbReference>
<comment type="caution">
    <text evidence="6">The sequence shown here is derived from an EMBL/GenBank/DDBJ whole genome shotgun (WGS) entry which is preliminary data.</text>
</comment>
<evidence type="ECO:0000256" key="2">
    <source>
        <dbReference type="ARBA" id="ARBA00023125"/>
    </source>
</evidence>
<dbReference type="Pfam" id="PF16925">
    <property type="entry name" value="TetR_C_13"/>
    <property type="match status" value="1"/>
</dbReference>
<dbReference type="Gene3D" id="1.10.357.10">
    <property type="entry name" value="Tetracycline Repressor, domain 2"/>
    <property type="match status" value="1"/>
</dbReference>
<dbReference type="PANTHER" id="PTHR47506:SF1">
    <property type="entry name" value="HTH-TYPE TRANSCRIPTIONAL REGULATOR YJDC"/>
    <property type="match status" value="1"/>
</dbReference>
<dbReference type="InterPro" id="IPR036271">
    <property type="entry name" value="Tet_transcr_reg_TetR-rel_C_sf"/>
</dbReference>
<dbReference type="PANTHER" id="PTHR47506">
    <property type="entry name" value="TRANSCRIPTIONAL REGULATORY PROTEIN"/>
    <property type="match status" value="1"/>
</dbReference>
<sequence length="194" mass="22212">MVGIRKFDEEKVLDIAIAVFSSKGFNATTMQDLAKETGVQRGSLYNAYQNKNVLFLKVFSHYTDKFLIFIEGELQHPDAKKAFTQLFKTIENRLCGDQEKRGCFSTRAIMEAAQQCPDIHLSLARFLEGLEVIMKKRLEQAIKDQQFIGDAQSTARYLVALTRGIAVIERVYHDNARMTEIYQTALAFMPFRKV</sequence>
<proteinExistence type="predicted"/>
<dbReference type="EMBL" id="JAKKSL010000002">
    <property type="protein sequence ID" value="MCI2284189.1"/>
    <property type="molecule type" value="Genomic_DNA"/>
</dbReference>
<organism evidence="6 7">
    <name type="scientific">Colwellia maritima</name>
    <dbReference type="NCBI Taxonomy" id="2912588"/>
    <lineage>
        <taxon>Bacteria</taxon>
        <taxon>Pseudomonadati</taxon>
        <taxon>Pseudomonadota</taxon>
        <taxon>Gammaproteobacteria</taxon>
        <taxon>Alteromonadales</taxon>
        <taxon>Colwelliaceae</taxon>
        <taxon>Colwellia</taxon>
    </lineage>
</organism>
<evidence type="ECO:0000256" key="4">
    <source>
        <dbReference type="PROSITE-ProRule" id="PRU00335"/>
    </source>
</evidence>
<protein>
    <submittedName>
        <fullName evidence="6">TetR/AcrR family transcriptional regulator</fullName>
    </submittedName>
</protein>
<dbReference type="SUPFAM" id="SSF48498">
    <property type="entry name" value="Tetracyclin repressor-like, C-terminal domain"/>
    <property type="match status" value="1"/>
</dbReference>
<evidence type="ECO:0000259" key="5">
    <source>
        <dbReference type="PROSITE" id="PS50977"/>
    </source>
</evidence>
<name>A0ABS9X1Q8_9GAMM</name>
<evidence type="ECO:0000313" key="7">
    <source>
        <dbReference type="Proteomes" id="UP001139646"/>
    </source>
</evidence>
<dbReference type="InterPro" id="IPR011075">
    <property type="entry name" value="TetR_C"/>
</dbReference>